<evidence type="ECO:0000256" key="1">
    <source>
        <dbReference type="ARBA" id="ARBA00023125"/>
    </source>
</evidence>
<dbReference type="EMBL" id="JTDK01000006">
    <property type="protein sequence ID" value="KHK98327.1"/>
    <property type="molecule type" value="Genomic_DNA"/>
</dbReference>
<evidence type="ECO:0000313" key="5">
    <source>
        <dbReference type="Proteomes" id="UP000031030"/>
    </source>
</evidence>
<dbReference type="InterPro" id="IPR009057">
    <property type="entry name" value="Homeodomain-like_sf"/>
</dbReference>
<dbReference type="SUPFAM" id="SSF48498">
    <property type="entry name" value="Tetracyclin repressor-like, C-terminal domain"/>
    <property type="match status" value="1"/>
</dbReference>
<dbReference type="PROSITE" id="PS50977">
    <property type="entry name" value="HTH_TETR_2"/>
    <property type="match status" value="1"/>
</dbReference>
<dbReference type="Gene3D" id="1.10.357.10">
    <property type="entry name" value="Tetracycline Repressor, domain 2"/>
    <property type="match status" value="1"/>
</dbReference>
<comment type="caution">
    <text evidence="4">The sequence shown here is derived from an EMBL/GenBank/DDBJ whole genome shotgun (WGS) entry which is preliminary data.</text>
</comment>
<sequence length="192" mass="20340">MAKPWQETLGDHRRDVRTSIMHATWSLVHEKGPLAITMADVAERAGVSRATLYKNFPSVEAILVTAHGERVEAHLERLQNVVDAAPDAETALTGLLERYAEIAFQRARNGGPDLHGLLHSGGDYEAHEAKLAALFARVIQSAQSAGEVRGDVAAPELAAYCVAALGASGQLPRSSQAGLIRTITSGLRGGGS</sequence>
<evidence type="ECO:0000313" key="4">
    <source>
        <dbReference type="EMBL" id="KHK98327.1"/>
    </source>
</evidence>
<accession>A0A0B2A9W3</accession>
<dbReference type="SUPFAM" id="SSF46689">
    <property type="entry name" value="Homeodomain-like"/>
    <property type="match status" value="1"/>
</dbReference>
<evidence type="ECO:0000259" key="3">
    <source>
        <dbReference type="PROSITE" id="PS50977"/>
    </source>
</evidence>
<organism evidence="4 5">
    <name type="scientific">Microbacterium mangrovi</name>
    <dbReference type="NCBI Taxonomy" id="1348253"/>
    <lineage>
        <taxon>Bacteria</taxon>
        <taxon>Bacillati</taxon>
        <taxon>Actinomycetota</taxon>
        <taxon>Actinomycetes</taxon>
        <taxon>Micrococcales</taxon>
        <taxon>Microbacteriaceae</taxon>
        <taxon>Microbacterium</taxon>
    </lineage>
</organism>
<gene>
    <name evidence="4" type="ORF">LK09_04700</name>
</gene>
<dbReference type="PANTHER" id="PTHR30055">
    <property type="entry name" value="HTH-TYPE TRANSCRIPTIONAL REGULATOR RUTR"/>
    <property type="match status" value="1"/>
</dbReference>
<name>A0A0B2A9W3_9MICO</name>
<feature type="DNA-binding region" description="H-T-H motif" evidence="2">
    <location>
        <begin position="37"/>
        <end position="56"/>
    </location>
</feature>
<dbReference type="InterPro" id="IPR001647">
    <property type="entry name" value="HTH_TetR"/>
</dbReference>
<reference evidence="4 5" key="1">
    <citation type="submission" date="2014-11" db="EMBL/GenBank/DDBJ databases">
        <title>Genome sequence of Microbacterium mangrovi MUSC 115(T).</title>
        <authorList>
            <person name="Lee L.-H."/>
        </authorList>
    </citation>
    <scope>NUCLEOTIDE SEQUENCE [LARGE SCALE GENOMIC DNA]</scope>
    <source>
        <strain evidence="4 5">MUSC 115</strain>
    </source>
</reference>
<feature type="domain" description="HTH tetR-type" evidence="3">
    <location>
        <begin position="14"/>
        <end position="74"/>
    </location>
</feature>
<dbReference type="GO" id="GO:0003700">
    <property type="term" value="F:DNA-binding transcription factor activity"/>
    <property type="evidence" value="ECO:0007669"/>
    <property type="project" value="TreeGrafter"/>
</dbReference>
<evidence type="ECO:0000256" key="2">
    <source>
        <dbReference type="PROSITE-ProRule" id="PRU00335"/>
    </source>
</evidence>
<keyword evidence="5" id="KW-1185">Reference proteome</keyword>
<keyword evidence="1 2" id="KW-0238">DNA-binding</keyword>
<dbReference type="InterPro" id="IPR036271">
    <property type="entry name" value="Tet_transcr_reg_TetR-rel_C_sf"/>
</dbReference>
<dbReference type="InterPro" id="IPR050109">
    <property type="entry name" value="HTH-type_TetR-like_transc_reg"/>
</dbReference>
<dbReference type="Pfam" id="PF00440">
    <property type="entry name" value="TetR_N"/>
    <property type="match status" value="1"/>
</dbReference>
<dbReference type="Proteomes" id="UP000031030">
    <property type="component" value="Unassembled WGS sequence"/>
</dbReference>
<dbReference type="OrthoDB" id="4214267at2"/>
<dbReference type="InterPro" id="IPR049445">
    <property type="entry name" value="TetR_SbtR-like_C"/>
</dbReference>
<dbReference type="GO" id="GO:0000976">
    <property type="term" value="F:transcription cis-regulatory region binding"/>
    <property type="evidence" value="ECO:0007669"/>
    <property type="project" value="TreeGrafter"/>
</dbReference>
<dbReference type="STRING" id="1348253.LK09_04700"/>
<dbReference type="Pfam" id="PF21597">
    <property type="entry name" value="TetR_C_43"/>
    <property type="match status" value="1"/>
</dbReference>
<protein>
    <recommendedName>
        <fullName evidence="3">HTH tetR-type domain-containing protein</fullName>
    </recommendedName>
</protein>
<dbReference type="AlphaFoldDB" id="A0A0B2A9W3"/>
<dbReference type="PRINTS" id="PR00455">
    <property type="entry name" value="HTHTETR"/>
</dbReference>
<proteinExistence type="predicted"/>
<dbReference type="PANTHER" id="PTHR30055:SF223">
    <property type="entry name" value="HTH-TYPE TRANSCRIPTIONAL REGULATOR UIDR"/>
    <property type="match status" value="1"/>
</dbReference>